<evidence type="ECO:0008006" key="3">
    <source>
        <dbReference type="Google" id="ProtNLM"/>
    </source>
</evidence>
<dbReference type="EMBL" id="JARRAG010000002">
    <property type="protein sequence ID" value="MDG3006757.1"/>
    <property type="molecule type" value="Genomic_DNA"/>
</dbReference>
<evidence type="ECO:0000313" key="2">
    <source>
        <dbReference type="Proteomes" id="UP001216907"/>
    </source>
</evidence>
<dbReference type="RefSeq" id="WP_277863050.1">
    <property type="nucleotide sequence ID" value="NZ_JARRAG010000002.1"/>
</dbReference>
<name>A0ABT6FGQ5_9BACT</name>
<keyword evidence="2" id="KW-1185">Reference proteome</keyword>
<accession>A0ABT6FGQ5</accession>
<dbReference type="Proteomes" id="UP001216907">
    <property type="component" value="Unassembled WGS sequence"/>
</dbReference>
<organism evidence="1 2">
    <name type="scientific">Paludisphaera mucosa</name>
    <dbReference type="NCBI Taxonomy" id="3030827"/>
    <lineage>
        <taxon>Bacteria</taxon>
        <taxon>Pseudomonadati</taxon>
        <taxon>Planctomycetota</taxon>
        <taxon>Planctomycetia</taxon>
        <taxon>Isosphaerales</taxon>
        <taxon>Isosphaeraceae</taxon>
        <taxon>Paludisphaera</taxon>
    </lineage>
</organism>
<reference evidence="1 2" key="1">
    <citation type="submission" date="2023-03" db="EMBL/GenBank/DDBJ databases">
        <title>Paludisphaera mucosa sp. nov. a novel planctomycete from northern fen.</title>
        <authorList>
            <person name="Ivanova A."/>
        </authorList>
    </citation>
    <scope>NUCLEOTIDE SEQUENCE [LARGE SCALE GENOMIC DNA]</scope>
    <source>
        <strain evidence="1 2">Pla2</strain>
    </source>
</reference>
<comment type="caution">
    <text evidence="1">The sequence shown here is derived from an EMBL/GenBank/DDBJ whole genome shotgun (WGS) entry which is preliminary data.</text>
</comment>
<protein>
    <recommendedName>
        <fullName evidence="3">DAC domain-containing protein</fullName>
    </recommendedName>
</protein>
<proteinExistence type="predicted"/>
<sequence>MSLSIHPPAPSSGGPEDRRFGALRDPRAFVRVFVGVFFRDVESFYPGCRIESIDDEGPERPAFASRRLRPGGGMDFRLVEELAEGRAQGVSIALFGSWYRIVADGSMGLGAEDVRLIRSMGAVLDLNYQILFRRSRMSILQLLRGMPEDHYVAACLEPSAYTPATTTPSRIAEAILTLRTMALSTYENRRVTTGALVLGPGPGEPEAVLRPTPPGALDFGVELTSLKSLHRLCDGRRTLFLVDRAGKLVDVVDVRQWVARERPEGEAEDAGLDVPCARLYEAHARATREGGHVCLVLSPHQEIKVFAGGVQTFVFAHGRWRVLDPASKFALWRDAVADPRLARVLFQTALELSEERQGGLLVVVPDPALVIGRLIAPEDVLDHPLAGLAIHGEDDPAASVDADRDDAAFRALGAGRGRGDAPSKRSIHYLARGRSLLTLDPAIVEALASLDGALAADGEGRLLAFGAILRHDLSPVGGGRRPPTRDTAEGARTTAAIVASRFGPVLKVSEDGVVSCFLDGERVWDL</sequence>
<gene>
    <name evidence="1" type="ORF">PZE19_23555</name>
</gene>
<evidence type="ECO:0000313" key="1">
    <source>
        <dbReference type="EMBL" id="MDG3006757.1"/>
    </source>
</evidence>